<organism evidence="2 3">
    <name type="scientific">Pseudohongiella acticola</name>
    <dbReference type="NCBI Taxonomy" id="1524254"/>
    <lineage>
        <taxon>Bacteria</taxon>
        <taxon>Pseudomonadati</taxon>
        <taxon>Pseudomonadota</taxon>
        <taxon>Gammaproteobacteria</taxon>
        <taxon>Pseudomonadales</taxon>
        <taxon>Pseudohongiellaceae</taxon>
        <taxon>Pseudohongiella</taxon>
    </lineage>
</organism>
<comment type="caution">
    <text evidence="2">The sequence shown here is derived from an EMBL/GenBank/DDBJ whole genome shotgun (WGS) entry which is preliminary data.</text>
</comment>
<dbReference type="EMBL" id="MASR01000002">
    <property type="protein sequence ID" value="OFE11406.1"/>
    <property type="molecule type" value="Genomic_DNA"/>
</dbReference>
<sequence>MDGLDQLVIQPPAQRSDTFSDGGHPITNEAVSGFNLHVFHLIYPAMKNTSSDKLTDLDGCIGF</sequence>
<protein>
    <submittedName>
        <fullName evidence="2">Uncharacterized protein</fullName>
    </submittedName>
</protein>
<dbReference type="Proteomes" id="UP000175669">
    <property type="component" value="Unassembled WGS sequence"/>
</dbReference>
<keyword evidence="3" id="KW-1185">Reference proteome</keyword>
<proteinExistence type="predicted"/>
<accession>A0A1E8CG99</accession>
<evidence type="ECO:0000313" key="3">
    <source>
        <dbReference type="Proteomes" id="UP000175669"/>
    </source>
</evidence>
<evidence type="ECO:0000313" key="2">
    <source>
        <dbReference type="EMBL" id="OFE11406.1"/>
    </source>
</evidence>
<name>A0A1E8CG99_9GAMM</name>
<gene>
    <name evidence="2" type="ORF">PHACT_12680</name>
</gene>
<dbReference type="AlphaFoldDB" id="A0A1E8CG99"/>
<evidence type="ECO:0000256" key="1">
    <source>
        <dbReference type="SAM" id="MobiDB-lite"/>
    </source>
</evidence>
<reference evidence="3" key="1">
    <citation type="submission" date="2016-07" db="EMBL/GenBank/DDBJ databases">
        <authorList>
            <person name="Florea S."/>
            <person name="Webb J.S."/>
            <person name="Jaromczyk J."/>
            <person name="Schardl C.L."/>
        </authorList>
    </citation>
    <scope>NUCLEOTIDE SEQUENCE [LARGE SCALE GENOMIC DNA]</scope>
    <source>
        <strain evidence="3">KCTC 42131</strain>
    </source>
</reference>
<feature type="region of interest" description="Disordered" evidence="1">
    <location>
        <begin position="1"/>
        <end position="24"/>
    </location>
</feature>